<sequence>MSRILGIDPGKNGALALIDTETWTLAITDMPREPGRSGKEAVSPGGVGQAIIAADPDYVVIEDVWSSPQMGVTSAFNFGRALGILEGAAAARSMLTKVRPQEWKTATKTPKDKNEARRRAMEMFPCALKLFARVKDDGRAEAALLCLYGVVMLLRTPPTKPLTLVEFPE</sequence>
<dbReference type="InterPro" id="IPR045290">
    <property type="entry name" value="MOC1-like"/>
</dbReference>
<dbReference type="EMBL" id="ON529857">
    <property type="protein sequence ID" value="USN15636.1"/>
    <property type="molecule type" value="Genomic_DNA"/>
</dbReference>
<dbReference type="InterPro" id="IPR036397">
    <property type="entry name" value="RNaseH_sf"/>
</dbReference>
<protein>
    <submittedName>
        <fullName evidence="1">Ribonuclease H</fullName>
    </submittedName>
</protein>
<dbReference type="GO" id="GO:0008821">
    <property type="term" value="F:crossover junction DNA endonuclease activity"/>
    <property type="evidence" value="ECO:0007669"/>
    <property type="project" value="InterPro"/>
</dbReference>
<dbReference type="InterPro" id="IPR012337">
    <property type="entry name" value="RNaseH-like_sf"/>
</dbReference>
<evidence type="ECO:0000313" key="2">
    <source>
        <dbReference type="Proteomes" id="UP001056576"/>
    </source>
</evidence>
<proteinExistence type="predicted"/>
<dbReference type="PANTHER" id="PTHR36015:SF6">
    <property type="entry name" value="HOLLIDAY JUNCTION RESOLVASE MOC1, CHLOROPLASTIC-RELATED"/>
    <property type="match status" value="1"/>
</dbReference>
<organism evidence="1 2">
    <name type="scientific">Brevundimonas phage vB_BpoS-Kikimora</name>
    <dbReference type="NCBI Taxonomy" id="2948601"/>
    <lineage>
        <taxon>Viruses</taxon>
        <taxon>Duplodnaviria</taxon>
        <taxon>Heunggongvirae</taxon>
        <taxon>Uroviricota</taxon>
        <taxon>Caudoviricetes</taxon>
        <taxon>Jeanschmidtviridae</taxon>
        <taxon>Kikimoravirus</taxon>
        <taxon>Kikimoravirus kikimora</taxon>
    </lineage>
</organism>
<reference evidence="1 2" key="1">
    <citation type="submission" date="2022-05" db="EMBL/GenBank/DDBJ databases">
        <authorList>
            <person name="Friedrich I."/>
            <person name="Poehlein A."/>
            <person name="Schneider D."/>
            <person name="Hertel R."/>
            <person name="Daniel R."/>
        </authorList>
    </citation>
    <scope>NUCLEOTIDE SEQUENCE [LARGE SCALE GENOMIC DNA]</scope>
</reference>
<dbReference type="GO" id="GO:0003676">
    <property type="term" value="F:nucleic acid binding"/>
    <property type="evidence" value="ECO:0007669"/>
    <property type="project" value="InterPro"/>
</dbReference>
<dbReference type="SUPFAM" id="SSF53098">
    <property type="entry name" value="Ribonuclease H-like"/>
    <property type="match status" value="1"/>
</dbReference>
<keyword evidence="2" id="KW-1185">Reference proteome</keyword>
<gene>
    <name evidence="1" type="ORF">KIKIMORA_05180</name>
</gene>
<dbReference type="Gene3D" id="3.30.420.10">
    <property type="entry name" value="Ribonuclease H-like superfamily/Ribonuclease H"/>
    <property type="match status" value="1"/>
</dbReference>
<dbReference type="CDD" id="cd22992">
    <property type="entry name" value="MOC1"/>
    <property type="match status" value="1"/>
</dbReference>
<evidence type="ECO:0000313" key="1">
    <source>
        <dbReference type="EMBL" id="USN15636.1"/>
    </source>
</evidence>
<dbReference type="PANTHER" id="PTHR36015">
    <property type="entry name" value="HOLLIDAY JUNCTION RESOLVASE MOC1, CHLOROPLASTIC-RELATED"/>
    <property type="match status" value="1"/>
</dbReference>
<accession>A0A9E7MU00</accession>
<dbReference type="Proteomes" id="UP001056576">
    <property type="component" value="Segment"/>
</dbReference>
<name>A0A9E7MU00_9CAUD</name>